<evidence type="ECO:0000256" key="1">
    <source>
        <dbReference type="SAM" id="MobiDB-lite"/>
    </source>
</evidence>
<name>A0A811K5R0_9BILA</name>
<proteinExistence type="predicted"/>
<evidence type="ECO:0000313" key="3">
    <source>
        <dbReference type="Proteomes" id="UP000614601"/>
    </source>
</evidence>
<dbReference type="Proteomes" id="UP000614601">
    <property type="component" value="Unassembled WGS sequence"/>
</dbReference>
<keyword evidence="3" id="KW-1185">Reference proteome</keyword>
<gene>
    <name evidence="2" type="ORF">BOKJ2_LOCUS3316</name>
</gene>
<feature type="region of interest" description="Disordered" evidence="1">
    <location>
        <begin position="55"/>
        <end position="141"/>
    </location>
</feature>
<dbReference type="EMBL" id="CAJFDH010000002">
    <property type="protein sequence ID" value="CAD5210682.1"/>
    <property type="molecule type" value="Genomic_DNA"/>
</dbReference>
<comment type="caution">
    <text evidence="2">The sequence shown here is derived from an EMBL/GenBank/DDBJ whole genome shotgun (WGS) entry which is preliminary data.</text>
</comment>
<reference evidence="2" key="1">
    <citation type="submission" date="2020-09" db="EMBL/GenBank/DDBJ databases">
        <authorList>
            <person name="Kikuchi T."/>
        </authorList>
    </citation>
    <scope>NUCLEOTIDE SEQUENCE</scope>
    <source>
        <strain evidence="2">SH1</strain>
    </source>
</reference>
<organism evidence="2 3">
    <name type="scientific">Bursaphelenchus okinawaensis</name>
    <dbReference type="NCBI Taxonomy" id="465554"/>
    <lineage>
        <taxon>Eukaryota</taxon>
        <taxon>Metazoa</taxon>
        <taxon>Ecdysozoa</taxon>
        <taxon>Nematoda</taxon>
        <taxon>Chromadorea</taxon>
        <taxon>Rhabditida</taxon>
        <taxon>Tylenchina</taxon>
        <taxon>Tylenchomorpha</taxon>
        <taxon>Aphelenchoidea</taxon>
        <taxon>Aphelenchoididae</taxon>
        <taxon>Bursaphelenchus</taxon>
    </lineage>
</organism>
<dbReference type="EMBL" id="CAJFCW020000002">
    <property type="protein sequence ID" value="CAG9091848.1"/>
    <property type="molecule type" value="Genomic_DNA"/>
</dbReference>
<accession>A0A811K5R0</accession>
<feature type="compositionally biased region" description="Basic and acidic residues" evidence="1">
    <location>
        <begin position="55"/>
        <end position="99"/>
    </location>
</feature>
<evidence type="ECO:0000313" key="2">
    <source>
        <dbReference type="EMBL" id="CAD5210682.1"/>
    </source>
</evidence>
<feature type="compositionally biased region" description="Basic and acidic residues" evidence="1">
    <location>
        <begin position="125"/>
        <end position="141"/>
    </location>
</feature>
<sequence length="141" mass="16324">MITLSFTSIEYKERCLLKKMKVVQYYYRYDLKNLKKLRKKRAQILNETGVWIGTKEKTTAEESKKNLRQRKAEGDKATSKKLPVKEPEKVEKVEKEKSVEQVQTQPAKPKETFKSSSSSSKKKGASKESKETSKSKETKSQ</sequence>
<dbReference type="Proteomes" id="UP000783686">
    <property type="component" value="Unassembled WGS sequence"/>
</dbReference>
<dbReference type="AlphaFoldDB" id="A0A811K5R0"/>
<protein>
    <submittedName>
        <fullName evidence="2">Uncharacterized protein</fullName>
    </submittedName>
</protein>